<dbReference type="Pfam" id="PF05673">
    <property type="entry name" value="DUF815"/>
    <property type="match status" value="1"/>
</dbReference>
<name>A0ABT2A8M7_9BURK</name>
<dbReference type="Gene3D" id="3.40.50.300">
    <property type="entry name" value="P-loop containing nucleotide triphosphate hydrolases"/>
    <property type="match status" value="1"/>
</dbReference>
<dbReference type="Proteomes" id="UP001205560">
    <property type="component" value="Unassembled WGS sequence"/>
</dbReference>
<accession>A0ABT2A8M7</accession>
<reference evidence="1 2" key="1">
    <citation type="submission" date="2022-08" db="EMBL/GenBank/DDBJ databases">
        <title>Reclassification of Massilia species as members of the genera Telluria, Duganella, Pseudoduganella, Mokoshia gen. nov. and Zemynaea gen. nov. using orthogonal and non-orthogonal genome-based approaches.</title>
        <authorList>
            <person name="Bowman J.P."/>
        </authorList>
    </citation>
    <scope>NUCLEOTIDE SEQUENCE [LARGE SCALE GENOMIC DNA]</scope>
    <source>
        <strain evidence="1 2">LMG 28164</strain>
    </source>
</reference>
<comment type="caution">
    <text evidence="1">The sequence shown here is derived from an EMBL/GenBank/DDBJ whole genome shotgun (WGS) entry which is preliminary data.</text>
</comment>
<sequence>MNQLDQFLHRAENLLARLEAMLPPAVPREPEWGRSFAFRWRRRPGAGANAGKYLQPVLHASNIALDDLQHVGRQKEQIEQNTRQFVQRRPANNVLLTGARGTGKSSLIKACLNGFASQGLRLIEVDKADLADLPDIVDLVAGRPERFVIFCDDLSFEEGEAGYKALKVALDGSVAAQSDNVLIYATSNRRHLMPEKMSDNAGYSHGDDGDLHPGETVEEKISLSERFGLWLSFYPFKQDDYLDIVAHWLRSFGCTPQQIEEARADALRWALQRGSRSGRVAWQFAKDYAGRLPESVAPGSVSG</sequence>
<dbReference type="PANTHER" id="PTHR42935">
    <property type="entry name" value="SLR0930 PROTEIN"/>
    <property type="match status" value="1"/>
</dbReference>
<dbReference type="CDD" id="cd00009">
    <property type="entry name" value="AAA"/>
    <property type="match status" value="1"/>
</dbReference>
<organism evidence="1 2">
    <name type="scientific">Massilia norwichensis</name>
    <dbReference type="NCBI Taxonomy" id="1442366"/>
    <lineage>
        <taxon>Bacteria</taxon>
        <taxon>Pseudomonadati</taxon>
        <taxon>Pseudomonadota</taxon>
        <taxon>Betaproteobacteria</taxon>
        <taxon>Burkholderiales</taxon>
        <taxon>Oxalobacteraceae</taxon>
        <taxon>Telluria group</taxon>
        <taxon>Massilia</taxon>
    </lineage>
</organism>
<dbReference type="SUPFAM" id="SSF52540">
    <property type="entry name" value="P-loop containing nucleoside triphosphate hydrolases"/>
    <property type="match status" value="1"/>
</dbReference>
<dbReference type="PANTHER" id="PTHR42935:SF1">
    <property type="entry name" value="SLR0930 PROTEIN"/>
    <property type="match status" value="1"/>
</dbReference>
<dbReference type="GO" id="GO:0005524">
    <property type="term" value="F:ATP binding"/>
    <property type="evidence" value="ECO:0007669"/>
    <property type="project" value="UniProtKB-KW"/>
</dbReference>
<dbReference type="EMBL" id="JANUGX010000017">
    <property type="protein sequence ID" value="MCS0590527.1"/>
    <property type="molecule type" value="Genomic_DNA"/>
</dbReference>
<keyword evidence="1" id="KW-0067">ATP-binding</keyword>
<dbReference type="InterPro" id="IPR027417">
    <property type="entry name" value="P-loop_NTPase"/>
</dbReference>
<keyword evidence="1" id="KW-0547">Nucleotide-binding</keyword>
<dbReference type="InterPro" id="IPR008533">
    <property type="entry name" value="DUF815"/>
</dbReference>
<keyword evidence="2" id="KW-1185">Reference proteome</keyword>
<gene>
    <name evidence="1" type="ORF">NX782_15135</name>
</gene>
<evidence type="ECO:0000313" key="1">
    <source>
        <dbReference type="EMBL" id="MCS0590527.1"/>
    </source>
</evidence>
<dbReference type="RefSeq" id="WP_258846308.1">
    <property type="nucleotide sequence ID" value="NZ_JANUGX010000017.1"/>
</dbReference>
<protein>
    <submittedName>
        <fullName evidence="1">ATP-binding protein</fullName>
    </submittedName>
</protein>
<evidence type="ECO:0000313" key="2">
    <source>
        <dbReference type="Proteomes" id="UP001205560"/>
    </source>
</evidence>
<proteinExistence type="predicted"/>